<proteinExistence type="predicted"/>
<evidence type="ECO:0000259" key="2">
    <source>
        <dbReference type="Pfam" id="PF13240"/>
    </source>
</evidence>
<sequence length="158" mass="15470">MTLIRCPDCGRDVSDAARACPACGRPLRAAIGTAAYDPFAAFEYRSPRTLFGLPLVHVVYGPAALGGLRPARGIVAIGNVAVGVVALGGVAVGVVAFGGLALGLVCFAGLALALGLGLGGIATGYWALGGIAVGVHVLGGLGIALAGGPEIVRQALGR</sequence>
<keyword evidence="4" id="KW-1185">Reference proteome</keyword>
<feature type="domain" description="Zinc-ribbon" evidence="2">
    <location>
        <begin position="6"/>
        <end position="27"/>
    </location>
</feature>
<accession>A0ABQ4SYE7</accession>
<dbReference type="Proteomes" id="UP001055102">
    <property type="component" value="Unassembled WGS sequence"/>
</dbReference>
<reference evidence="3" key="2">
    <citation type="submission" date="2021-08" db="EMBL/GenBank/DDBJ databases">
        <authorList>
            <person name="Tani A."/>
            <person name="Ola A."/>
            <person name="Ogura Y."/>
            <person name="Katsura K."/>
            <person name="Hayashi T."/>
        </authorList>
    </citation>
    <scope>NUCLEOTIDE SEQUENCE</scope>
    <source>
        <strain evidence="3">LMG 23639</strain>
    </source>
</reference>
<keyword evidence="1" id="KW-0472">Membrane</keyword>
<evidence type="ECO:0000313" key="4">
    <source>
        <dbReference type="Proteomes" id="UP001055102"/>
    </source>
</evidence>
<keyword evidence="1" id="KW-0812">Transmembrane</keyword>
<protein>
    <recommendedName>
        <fullName evidence="2">Zinc-ribbon domain-containing protein</fullName>
    </recommendedName>
</protein>
<evidence type="ECO:0000256" key="1">
    <source>
        <dbReference type="SAM" id="Phobius"/>
    </source>
</evidence>
<dbReference type="Pfam" id="PF13240">
    <property type="entry name" value="Zn_Ribbon_1"/>
    <property type="match status" value="1"/>
</dbReference>
<feature type="transmembrane region" description="Helical" evidence="1">
    <location>
        <begin position="125"/>
        <end position="148"/>
    </location>
</feature>
<feature type="transmembrane region" description="Helical" evidence="1">
    <location>
        <begin position="80"/>
        <end position="113"/>
    </location>
</feature>
<feature type="transmembrane region" description="Helical" evidence="1">
    <location>
        <begin position="49"/>
        <end position="68"/>
    </location>
</feature>
<organism evidence="3 4">
    <name type="scientific">Methylobacterium jeotgali</name>
    <dbReference type="NCBI Taxonomy" id="381630"/>
    <lineage>
        <taxon>Bacteria</taxon>
        <taxon>Pseudomonadati</taxon>
        <taxon>Pseudomonadota</taxon>
        <taxon>Alphaproteobacteria</taxon>
        <taxon>Hyphomicrobiales</taxon>
        <taxon>Methylobacteriaceae</taxon>
        <taxon>Methylobacterium</taxon>
    </lineage>
</organism>
<dbReference type="EMBL" id="BPQR01000035">
    <property type="protein sequence ID" value="GJE06804.1"/>
    <property type="molecule type" value="Genomic_DNA"/>
</dbReference>
<dbReference type="InterPro" id="IPR026870">
    <property type="entry name" value="Zinc_ribbon_dom"/>
</dbReference>
<name>A0ABQ4SYE7_9HYPH</name>
<reference evidence="3" key="1">
    <citation type="journal article" date="2021" name="Front. Microbiol.">
        <title>Comprehensive Comparative Genomics and Phenotyping of Methylobacterium Species.</title>
        <authorList>
            <person name="Alessa O."/>
            <person name="Ogura Y."/>
            <person name="Fujitani Y."/>
            <person name="Takami H."/>
            <person name="Hayashi T."/>
            <person name="Sahin N."/>
            <person name="Tani A."/>
        </authorList>
    </citation>
    <scope>NUCLEOTIDE SEQUENCE</scope>
    <source>
        <strain evidence="3">LMG 23639</strain>
    </source>
</reference>
<evidence type="ECO:0000313" key="3">
    <source>
        <dbReference type="EMBL" id="GJE06804.1"/>
    </source>
</evidence>
<gene>
    <name evidence="3" type="ORF">AOPFMNJM_2126</name>
</gene>
<comment type="caution">
    <text evidence="3">The sequence shown here is derived from an EMBL/GenBank/DDBJ whole genome shotgun (WGS) entry which is preliminary data.</text>
</comment>
<keyword evidence="1" id="KW-1133">Transmembrane helix</keyword>
<dbReference type="RefSeq" id="WP_238275697.1">
    <property type="nucleotide sequence ID" value="NZ_BPQR01000035.1"/>
</dbReference>